<gene>
    <name evidence="1" type="ORF">RHMOL_Rhmol08G0210700</name>
</gene>
<name>A0ACC0MQZ7_RHOML</name>
<protein>
    <submittedName>
        <fullName evidence="1">Uncharacterized protein</fullName>
    </submittedName>
</protein>
<sequence>MKEKDVDLPFSSYLQFHKPSKKTDKTELKVITKSKWEKSNKTVVSHPPLESSIIDYKGSSITASPLKLPTDKSDCKQIVEQVNYTNQCLKTISKRLETKLEDGIASCVLSPSKELEKPLINLPDCRSPIFSSDDSGDDVVITSDYHSPSSTDNPVKIGCTDTCCKEINVLTQELPEEDLLIDDVASKQHYTKKLEQMTHRSITLGTTTLPVLPEGSGL</sequence>
<reference evidence="1" key="1">
    <citation type="submission" date="2022-02" db="EMBL/GenBank/DDBJ databases">
        <title>Plant Genome Project.</title>
        <authorList>
            <person name="Zhang R.-G."/>
        </authorList>
    </citation>
    <scope>NUCLEOTIDE SEQUENCE</scope>
    <source>
        <strain evidence="1">AT1</strain>
    </source>
</reference>
<evidence type="ECO:0000313" key="2">
    <source>
        <dbReference type="Proteomes" id="UP001062846"/>
    </source>
</evidence>
<organism evidence="1 2">
    <name type="scientific">Rhododendron molle</name>
    <name type="common">Chinese azalea</name>
    <name type="synonym">Azalea mollis</name>
    <dbReference type="NCBI Taxonomy" id="49168"/>
    <lineage>
        <taxon>Eukaryota</taxon>
        <taxon>Viridiplantae</taxon>
        <taxon>Streptophyta</taxon>
        <taxon>Embryophyta</taxon>
        <taxon>Tracheophyta</taxon>
        <taxon>Spermatophyta</taxon>
        <taxon>Magnoliopsida</taxon>
        <taxon>eudicotyledons</taxon>
        <taxon>Gunneridae</taxon>
        <taxon>Pentapetalae</taxon>
        <taxon>asterids</taxon>
        <taxon>Ericales</taxon>
        <taxon>Ericaceae</taxon>
        <taxon>Ericoideae</taxon>
        <taxon>Rhodoreae</taxon>
        <taxon>Rhododendron</taxon>
    </lineage>
</organism>
<accession>A0ACC0MQZ7</accession>
<proteinExistence type="predicted"/>
<dbReference type="Proteomes" id="UP001062846">
    <property type="component" value="Chromosome 8"/>
</dbReference>
<evidence type="ECO:0000313" key="1">
    <source>
        <dbReference type="EMBL" id="KAI8543355.1"/>
    </source>
</evidence>
<keyword evidence="2" id="KW-1185">Reference proteome</keyword>
<dbReference type="EMBL" id="CM046395">
    <property type="protein sequence ID" value="KAI8543355.1"/>
    <property type="molecule type" value="Genomic_DNA"/>
</dbReference>
<comment type="caution">
    <text evidence="1">The sequence shown here is derived from an EMBL/GenBank/DDBJ whole genome shotgun (WGS) entry which is preliminary data.</text>
</comment>